<protein>
    <submittedName>
        <fullName evidence="2">Uncharacterized protein</fullName>
    </submittedName>
</protein>
<evidence type="ECO:0000313" key="2">
    <source>
        <dbReference type="EMBL" id="EFP06528.1"/>
    </source>
</evidence>
<accession>E3MPL3</accession>
<feature type="region of interest" description="Disordered" evidence="1">
    <location>
        <begin position="25"/>
        <end position="54"/>
    </location>
</feature>
<proteinExistence type="predicted"/>
<sequence length="54" mass="6452">MSNIVHDQEVEECLEDLLKKVVENIGVEEEEGEEEEKEKEEEEENDKNEEFNQQ</sequence>
<dbReference type="HOGENOM" id="CLU_3052352_0_0_1"/>
<gene>
    <name evidence="2" type="ORF">CRE_08411</name>
</gene>
<feature type="compositionally biased region" description="Acidic residues" evidence="1">
    <location>
        <begin position="26"/>
        <end position="47"/>
    </location>
</feature>
<name>E3MPL3_CAERE</name>
<organism evidence="3">
    <name type="scientific">Caenorhabditis remanei</name>
    <name type="common">Caenorhabditis vulgaris</name>
    <dbReference type="NCBI Taxonomy" id="31234"/>
    <lineage>
        <taxon>Eukaryota</taxon>
        <taxon>Metazoa</taxon>
        <taxon>Ecdysozoa</taxon>
        <taxon>Nematoda</taxon>
        <taxon>Chromadorea</taxon>
        <taxon>Rhabditida</taxon>
        <taxon>Rhabditina</taxon>
        <taxon>Rhabditomorpha</taxon>
        <taxon>Rhabditoidea</taxon>
        <taxon>Rhabditidae</taxon>
        <taxon>Peloderinae</taxon>
        <taxon>Caenorhabditis</taxon>
    </lineage>
</organism>
<dbReference type="InParanoid" id="E3MPL3"/>
<evidence type="ECO:0000256" key="1">
    <source>
        <dbReference type="SAM" id="MobiDB-lite"/>
    </source>
</evidence>
<dbReference type="EMBL" id="DS268463">
    <property type="protein sequence ID" value="EFP06528.1"/>
    <property type="molecule type" value="Genomic_DNA"/>
</dbReference>
<keyword evidence="3" id="KW-1185">Reference proteome</keyword>
<reference evidence="2" key="1">
    <citation type="submission" date="2007-07" db="EMBL/GenBank/DDBJ databases">
        <title>PCAP assembly of the Caenorhabditis remanei genome.</title>
        <authorList>
            <consortium name="The Caenorhabditis remanei Sequencing Consortium"/>
            <person name="Wilson R.K."/>
        </authorList>
    </citation>
    <scope>NUCLEOTIDE SEQUENCE [LARGE SCALE GENOMIC DNA]</scope>
    <source>
        <strain evidence="2">PB4641</strain>
    </source>
</reference>
<evidence type="ECO:0000313" key="3">
    <source>
        <dbReference type="Proteomes" id="UP000008281"/>
    </source>
</evidence>
<dbReference type="Proteomes" id="UP000008281">
    <property type="component" value="Unassembled WGS sequence"/>
</dbReference>
<dbReference type="AlphaFoldDB" id="E3MPL3"/>